<evidence type="ECO:0000256" key="1">
    <source>
        <dbReference type="ARBA" id="ARBA00009902"/>
    </source>
</evidence>
<dbReference type="PANTHER" id="PTHR42800:SF1">
    <property type="entry name" value="EXOINULINASE INUD (AFU_ORTHOLOGUE AFUA_5G00480)"/>
    <property type="match status" value="1"/>
</dbReference>
<evidence type="ECO:0000259" key="5">
    <source>
        <dbReference type="Pfam" id="PF00251"/>
    </source>
</evidence>
<dbReference type="CDD" id="cd18622">
    <property type="entry name" value="GH32_Inu-like"/>
    <property type="match status" value="1"/>
</dbReference>
<sequence>MNDPNGMVYYEGEYHLFYQYYPGGLQWGPMHWGHAVSTDLLHWKHLPVALEPDELGMIFSGSAVVDWNDSTGFFNGRHGLVAIYTSAGDTHQQQSIAYSLDKGRTWIKYQGNPVVPNDEIKDFRDPKVFWHEDTKQWLMVLAAGQEILFYTSPDLKEWVFASRFGEGHGAHGGVWECPDLFELPVENGAEGDTRWVLQVDIGDGAASGGSGGQYFIGSFDGQTFVNEGAPEEIRWVDYGKDFYATQSFSDIPESDGRRIWMAWMSNWQYANEVPTSPWRSAMTLPREVAIRKESDGQMKLVQYPVRELKQLAGESFAAGSYVLSSESATELCEVPEGPAVYDVLLDLSSCAAAGFCLYGTGADKGFVLKADRESGTLTADRSDMQGSDFHEKFPAVTSAPLPISDGVVELSVVLDTGSVEIFSTDGTVTMTNLVLPEKNNRYSISGFAEAGKAGATLTGRRLRSVWDR</sequence>
<comment type="similarity">
    <text evidence="1 4">Belongs to the glycosyl hydrolase 32 family.</text>
</comment>
<proteinExistence type="inferred from homology"/>
<dbReference type="AlphaFoldDB" id="A0A2W0HED4"/>
<dbReference type="GO" id="GO:0004575">
    <property type="term" value="F:sucrose alpha-glucosidase activity"/>
    <property type="evidence" value="ECO:0007669"/>
    <property type="project" value="TreeGrafter"/>
</dbReference>
<dbReference type="Pfam" id="PF08244">
    <property type="entry name" value="Glyco_hydro_32C"/>
    <property type="match status" value="1"/>
</dbReference>
<dbReference type="Proteomes" id="UP000248066">
    <property type="component" value="Unassembled WGS sequence"/>
</dbReference>
<dbReference type="Pfam" id="PF00251">
    <property type="entry name" value="Glyco_hydro_32N"/>
    <property type="match status" value="1"/>
</dbReference>
<comment type="caution">
    <text evidence="7">The sequence shown here is derived from an EMBL/GenBank/DDBJ whole genome shotgun (WGS) entry which is preliminary data.</text>
</comment>
<reference evidence="7 8" key="1">
    <citation type="submission" date="2017-10" db="EMBL/GenBank/DDBJ databases">
        <title>Bacillus sp. nov., a halophilic bacterium isolated from a Yangshapao Lake.</title>
        <authorList>
            <person name="Wang H."/>
        </authorList>
    </citation>
    <scope>NUCLEOTIDE SEQUENCE [LARGE SCALE GENOMIC DNA]</scope>
    <source>
        <strain evidence="7 8">YSP-3</strain>
    </source>
</reference>
<dbReference type="GO" id="GO:0005987">
    <property type="term" value="P:sucrose catabolic process"/>
    <property type="evidence" value="ECO:0007669"/>
    <property type="project" value="TreeGrafter"/>
</dbReference>
<dbReference type="Gene3D" id="2.115.10.20">
    <property type="entry name" value="Glycosyl hydrolase domain, family 43"/>
    <property type="match status" value="1"/>
</dbReference>
<organism evidence="7 8">
    <name type="scientific">Alteribacter lacisalsi</name>
    <dbReference type="NCBI Taxonomy" id="2045244"/>
    <lineage>
        <taxon>Bacteria</taxon>
        <taxon>Bacillati</taxon>
        <taxon>Bacillota</taxon>
        <taxon>Bacilli</taxon>
        <taxon>Bacillales</taxon>
        <taxon>Bacillaceae</taxon>
        <taxon>Alteribacter</taxon>
    </lineage>
</organism>
<dbReference type="InterPro" id="IPR023296">
    <property type="entry name" value="Glyco_hydro_beta-prop_sf"/>
</dbReference>
<keyword evidence="2 4" id="KW-0378">Hydrolase</keyword>
<evidence type="ECO:0000259" key="6">
    <source>
        <dbReference type="Pfam" id="PF08244"/>
    </source>
</evidence>
<dbReference type="SUPFAM" id="SSF49899">
    <property type="entry name" value="Concanavalin A-like lectins/glucanases"/>
    <property type="match status" value="1"/>
</dbReference>
<protein>
    <recommendedName>
        <fullName evidence="9">Glycoside hydrolase family 32 protein</fullName>
    </recommendedName>
</protein>
<feature type="domain" description="Glycosyl hydrolase family 32 C-terminal" evidence="6">
    <location>
        <begin position="335"/>
        <end position="453"/>
    </location>
</feature>
<accession>A0A2W0HED4</accession>
<evidence type="ECO:0000256" key="3">
    <source>
        <dbReference type="ARBA" id="ARBA00023295"/>
    </source>
</evidence>
<dbReference type="SUPFAM" id="SSF75005">
    <property type="entry name" value="Arabinanase/levansucrase/invertase"/>
    <property type="match status" value="1"/>
</dbReference>
<name>A0A2W0HED4_9BACI</name>
<evidence type="ECO:0008006" key="9">
    <source>
        <dbReference type="Google" id="ProtNLM"/>
    </source>
</evidence>
<dbReference type="InterPro" id="IPR001362">
    <property type="entry name" value="Glyco_hydro_32"/>
</dbReference>
<keyword evidence="8" id="KW-1185">Reference proteome</keyword>
<dbReference type="SMART" id="SM00640">
    <property type="entry name" value="Glyco_32"/>
    <property type="match status" value="1"/>
</dbReference>
<dbReference type="InterPro" id="IPR013320">
    <property type="entry name" value="ConA-like_dom_sf"/>
</dbReference>
<evidence type="ECO:0000256" key="2">
    <source>
        <dbReference type="ARBA" id="ARBA00022801"/>
    </source>
</evidence>
<dbReference type="InterPro" id="IPR013189">
    <property type="entry name" value="Glyco_hydro_32_C"/>
</dbReference>
<keyword evidence="3 4" id="KW-0326">Glycosidase</keyword>
<evidence type="ECO:0000256" key="4">
    <source>
        <dbReference type="RuleBase" id="RU362110"/>
    </source>
</evidence>
<dbReference type="Gene3D" id="2.60.120.560">
    <property type="entry name" value="Exo-inulinase, domain 1"/>
    <property type="match status" value="1"/>
</dbReference>
<feature type="domain" description="Glycosyl hydrolase family 32 N-terminal" evidence="5">
    <location>
        <begin position="1"/>
        <end position="304"/>
    </location>
</feature>
<dbReference type="PANTHER" id="PTHR42800">
    <property type="entry name" value="EXOINULINASE INUD (AFU_ORTHOLOGUE AFUA_5G00480)"/>
    <property type="match status" value="1"/>
</dbReference>
<dbReference type="InterPro" id="IPR013148">
    <property type="entry name" value="Glyco_hydro_32_N"/>
</dbReference>
<evidence type="ECO:0000313" key="8">
    <source>
        <dbReference type="Proteomes" id="UP000248066"/>
    </source>
</evidence>
<dbReference type="EMBL" id="PDOF01000001">
    <property type="protein sequence ID" value="PYZ99231.1"/>
    <property type="molecule type" value="Genomic_DNA"/>
</dbReference>
<gene>
    <name evidence="7" type="ORF">CR205_10420</name>
</gene>
<evidence type="ECO:0000313" key="7">
    <source>
        <dbReference type="EMBL" id="PYZ99231.1"/>
    </source>
</evidence>
<dbReference type="GO" id="GO:0005737">
    <property type="term" value="C:cytoplasm"/>
    <property type="evidence" value="ECO:0007669"/>
    <property type="project" value="TreeGrafter"/>
</dbReference>